<dbReference type="GO" id="GO:0008829">
    <property type="term" value="F:dCTP deaminase activity"/>
    <property type="evidence" value="ECO:0007669"/>
    <property type="project" value="InterPro"/>
</dbReference>
<dbReference type="Gene3D" id="2.70.40.10">
    <property type="match status" value="1"/>
</dbReference>
<proteinExistence type="predicted"/>
<dbReference type="PANTHER" id="PTHR42680:SF3">
    <property type="entry name" value="DCTP DEAMINASE"/>
    <property type="match status" value="1"/>
</dbReference>
<dbReference type="Proteomes" id="UP000252224">
    <property type="component" value="Segment"/>
</dbReference>
<dbReference type="InterPro" id="IPR036157">
    <property type="entry name" value="dUTPase-like_sf"/>
</dbReference>
<gene>
    <name evidence="3" type="ORF">phCDa_80</name>
</gene>
<keyword evidence="4" id="KW-1185">Reference proteome</keyword>
<dbReference type="SUPFAM" id="SSF51283">
    <property type="entry name" value="dUTPase-like"/>
    <property type="match status" value="1"/>
</dbReference>
<keyword evidence="1" id="KW-0378">Hydrolase</keyword>
<evidence type="ECO:0000256" key="2">
    <source>
        <dbReference type="ARBA" id="ARBA00023080"/>
    </source>
</evidence>
<protein>
    <submittedName>
        <fullName evidence="3">dCTP deaminase</fullName>
    </submittedName>
</protein>
<dbReference type="GO" id="GO:0006229">
    <property type="term" value="P:dUTP biosynthetic process"/>
    <property type="evidence" value="ECO:0007669"/>
    <property type="project" value="InterPro"/>
</dbReference>
<reference evidence="3 4" key="1">
    <citation type="submission" date="2018-05" db="EMBL/GenBank/DDBJ databases">
        <title>Genomic characterization of a novel Pseudomonas phage phCDa.</title>
        <authorList>
            <person name="Chen C."/>
            <person name="Lu D."/>
            <person name="Wang J."/>
            <person name="Fu R."/>
        </authorList>
    </citation>
    <scope>NUCLEOTIDE SEQUENCE [LARGE SCALE GENOMIC DNA]</scope>
</reference>
<dbReference type="InterPro" id="IPR011962">
    <property type="entry name" value="dCTP_deaminase"/>
</dbReference>
<organism evidence="3 4">
    <name type="scientific">Pseudomonas phage phCDa</name>
    <dbReference type="NCBI Taxonomy" id="2268587"/>
    <lineage>
        <taxon>Viruses</taxon>
        <taxon>Duplodnaviria</taxon>
        <taxon>Heunggongvirae</taxon>
        <taxon>Uroviricota</taxon>
        <taxon>Caudoviricetes</taxon>
        <taxon>Schitoviridae</taxon>
        <taxon>Shizishanvirus</taxon>
        <taxon>Shizishanvirus phCDa</taxon>
    </lineage>
</organism>
<evidence type="ECO:0000313" key="4">
    <source>
        <dbReference type="Proteomes" id="UP000252224"/>
    </source>
</evidence>
<sequence length="172" mass="19052">MTVINRSYLLAAKPIVDMHGKKLTGPGGTSYGLGEAGYDIRIKQSIKFTSDGRRRIVVTREHEDDKAGDMVYGRFSLASAMEAFTMPPDLMGIVHDKSTWARRGLSVFNTVIEPGWNGFLTLELVYHGESELVIPAGSGIAQVIFHEVEEKAWYRGKYQNQGDEPVASIDSE</sequence>
<name>A0A2Z5H977_9CAUD</name>
<dbReference type="EMBL" id="MH382836">
    <property type="protein sequence ID" value="AXC36524.1"/>
    <property type="molecule type" value="Genomic_DNA"/>
</dbReference>
<evidence type="ECO:0000313" key="3">
    <source>
        <dbReference type="EMBL" id="AXC36524.1"/>
    </source>
</evidence>
<evidence type="ECO:0000256" key="1">
    <source>
        <dbReference type="ARBA" id="ARBA00022801"/>
    </source>
</evidence>
<dbReference type="Pfam" id="PF22769">
    <property type="entry name" value="DCD"/>
    <property type="match status" value="1"/>
</dbReference>
<accession>A0A2Z5H977</accession>
<dbReference type="CDD" id="cd07557">
    <property type="entry name" value="trimeric_dUTPase"/>
    <property type="match status" value="1"/>
</dbReference>
<dbReference type="PANTHER" id="PTHR42680">
    <property type="entry name" value="DCTP DEAMINASE"/>
    <property type="match status" value="1"/>
</dbReference>
<keyword evidence="2" id="KW-0546">Nucleotide metabolism</keyword>
<dbReference type="InterPro" id="IPR033704">
    <property type="entry name" value="dUTPase_trimeric"/>
</dbReference>